<keyword evidence="6" id="KW-0479">Metal-binding</keyword>
<dbReference type="Gene3D" id="2.40.30.10">
    <property type="entry name" value="Translation factors"/>
    <property type="match status" value="1"/>
</dbReference>
<feature type="transmembrane region" description="Helical" evidence="12">
    <location>
        <begin position="52"/>
        <end position="74"/>
    </location>
</feature>
<dbReference type="GO" id="GO:0046872">
    <property type="term" value="F:metal ion binding"/>
    <property type="evidence" value="ECO:0007669"/>
    <property type="project" value="UniProtKB-KW"/>
</dbReference>
<evidence type="ECO:0000256" key="8">
    <source>
        <dbReference type="ARBA" id="ARBA00023002"/>
    </source>
</evidence>
<dbReference type="PROSITE" id="PS00197">
    <property type="entry name" value="2FE2S_FER_1"/>
    <property type="match status" value="1"/>
</dbReference>
<dbReference type="EMBL" id="JACHBS010000001">
    <property type="protein sequence ID" value="MBB5617986.1"/>
    <property type="molecule type" value="Genomic_DNA"/>
</dbReference>
<dbReference type="CDD" id="cd00207">
    <property type="entry name" value="fer2"/>
    <property type="match status" value="1"/>
</dbReference>
<keyword evidence="10" id="KW-0411">Iron-sulfur</keyword>
<dbReference type="PROSITE" id="PS51085">
    <property type="entry name" value="2FE2S_FER_2"/>
    <property type="match status" value="1"/>
</dbReference>
<feature type="domain" description="2Fe-2S ferredoxin-type" evidence="13">
    <location>
        <begin position="430"/>
        <end position="517"/>
    </location>
</feature>
<evidence type="ECO:0000256" key="5">
    <source>
        <dbReference type="ARBA" id="ARBA00022714"/>
    </source>
</evidence>
<dbReference type="Pfam" id="PF01794">
    <property type="entry name" value="Ferric_reduct"/>
    <property type="match status" value="1"/>
</dbReference>
<dbReference type="GO" id="GO:0016020">
    <property type="term" value="C:membrane"/>
    <property type="evidence" value="ECO:0007669"/>
    <property type="project" value="UniProtKB-SubCell"/>
</dbReference>
<keyword evidence="3" id="KW-0285">Flavoprotein</keyword>
<dbReference type="PRINTS" id="PR00409">
    <property type="entry name" value="PHDIOXRDTASE"/>
</dbReference>
<dbReference type="InterPro" id="IPR036010">
    <property type="entry name" value="2Fe-2S_ferredoxin-like_sf"/>
</dbReference>
<dbReference type="Pfam" id="PF00111">
    <property type="entry name" value="Fer2"/>
    <property type="match status" value="1"/>
</dbReference>
<dbReference type="SUPFAM" id="SSF54292">
    <property type="entry name" value="2Fe-2S ferredoxin-like"/>
    <property type="match status" value="1"/>
</dbReference>
<feature type="domain" description="FAD-binding FR-type" evidence="14">
    <location>
        <begin position="207"/>
        <end position="309"/>
    </location>
</feature>
<dbReference type="InterPro" id="IPR017927">
    <property type="entry name" value="FAD-bd_FR_type"/>
</dbReference>
<dbReference type="InterPro" id="IPR012675">
    <property type="entry name" value="Beta-grasp_dom_sf"/>
</dbReference>
<accession>A0A840XI40</accession>
<keyword evidence="9" id="KW-0408">Iron</keyword>
<feature type="transmembrane region" description="Helical" evidence="12">
    <location>
        <begin position="125"/>
        <end position="144"/>
    </location>
</feature>
<dbReference type="Pfam" id="PF00970">
    <property type="entry name" value="FAD_binding_6"/>
    <property type="match status" value="1"/>
</dbReference>
<evidence type="ECO:0000256" key="4">
    <source>
        <dbReference type="ARBA" id="ARBA00022692"/>
    </source>
</evidence>
<comment type="caution">
    <text evidence="15">The sequence shown here is derived from an EMBL/GenBank/DDBJ whole genome shotgun (WGS) entry which is preliminary data.</text>
</comment>
<dbReference type="Gene3D" id="3.10.20.30">
    <property type="match status" value="1"/>
</dbReference>
<name>A0A840XI40_9MICO</name>
<gene>
    <name evidence="15" type="ORF">BJ959_001482</name>
</gene>
<dbReference type="InterPro" id="IPR017938">
    <property type="entry name" value="Riboflavin_synthase-like_b-brl"/>
</dbReference>
<evidence type="ECO:0000256" key="3">
    <source>
        <dbReference type="ARBA" id="ARBA00022630"/>
    </source>
</evidence>
<dbReference type="Proteomes" id="UP000552883">
    <property type="component" value="Unassembled WGS sequence"/>
</dbReference>
<feature type="transmembrane region" description="Helical" evidence="12">
    <location>
        <begin position="94"/>
        <end position="113"/>
    </location>
</feature>
<reference evidence="15 16" key="1">
    <citation type="submission" date="2020-08" db="EMBL/GenBank/DDBJ databases">
        <title>Sequencing the genomes of 1000 actinobacteria strains.</title>
        <authorList>
            <person name="Klenk H.-P."/>
        </authorList>
    </citation>
    <scope>NUCLEOTIDE SEQUENCE [LARGE SCALE GENOMIC DNA]</scope>
    <source>
        <strain evidence="15 16">DSM 23889</strain>
    </source>
</reference>
<evidence type="ECO:0000313" key="16">
    <source>
        <dbReference type="Proteomes" id="UP000552883"/>
    </source>
</evidence>
<dbReference type="AlphaFoldDB" id="A0A840XI40"/>
<dbReference type="InterPro" id="IPR001041">
    <property type="entry name" value="2Fe-2S_ferredoxin-type"/>
</dbReference>
<dbReference type="SUPFAM" id="SSF63380">
    <property type="entry name" value="Riboflavin synthase domain-like"/>
    <property type="match status" value="1"/>
</dbReference>
<keyword evidence="11 12" id="KW-0472">Membrane</keyword>
<protein>
    <submittedName>
        <fullName evidence="15">Ferredoxin-NADP reductase/DMSO/TMAO reductase YedYZ heme-binding membrane subunit</fullName>
    </submittedName>
</protein>
<evidence type="ECO:0000256" key="10">
    <source>
        <dbReference type="ARBA" id="ARBA00023014"/>
    </source>
</evidence>
<dbReference type="InterPro" id="IPR039261">
    <property type="entry name" value="FNR_nucleotide-bd"/>
</dbReference>
<sequence length="517" mass="55811">MNDPHFWWYVTRASAVLAWIVMTVAVLWGILLSTRVFRGADNPAWLQGLHRYLGGLALVLTGIHLVSLMLDPWLAMPLDQLLVPLVAEYRPVPVALGILSFYVLLAVQLTSLVMNRLPRRFWKAVHYLSYVAVLAVAVHGTLAGTDAGAVWYQLVATVIVTASLLALAVRVVMARRSRAAAASSSAPAPGGAGVVPSLAEANPGDPLAVTRMRIIAKHPVADGVVRLRFARVDGRPIDPWYAGAHITLRLPIGIERQYSLCSDPADRDHVDIAVLRAEPTGVGSAWLHDIAQLGDELDVIGPRNHFPLEAAHDYLFIAGGIGITPIRAMIEALPPTRTWRLLYLGRTRSQLAFAAELEQRYGDRVQVVAGDERSERLDLARVIAATGPETAVYSCGSSTLLDAVEQATPRDRCHTERFIATDRSVGVERVAVTVVAQRSGTRVEVAAEESILAALQGAGLPVATSCGTGVCGTCETRVLRGTPLHLDSVMPDADKDEVGVFYPCVSRARTPELVLDL</sequence>
<dbReference type="CDD" id="cd06185">
    <property type="entry name" value="PDR_like"/>
    <property type="match status" value="1"/>
</dbReference>
<feature type="transmembrane region" description="Helical" evidence="12">
    <location>
        <begin position="6"/>
        <end position="31"/>
    </location>
</feature>
<dbReference type="PROSITE" id="PS51384">
    <property type="entry name" value="FAD_FR"/>
    <property type="match status" value="1"/>
</dbReference>
<evidence type="ECO:0000256" key="11">
    <source>
        <dbReference type="ARBA" id="ARBA00023136"/>
    </source>
</evidence>
<evidence type="ECO:0000256" key="12">
    <source>
        <dbReference type="SAM" id="Phobius"/>
    </source>
</evidence>
<evidence type="ECO:0000313" key="15">
    <source>
        <dbReference type="EMBL" id="MBB5617986.1"/>
    </source>
</evidence>
<proteinExistence type="predicted"/>
<feature type="transmembrane region" description="Helical" evidence="12">
    <location>
        <begin position="150"/>
        <end position="169"/>
    </location>
</feature>
<dbReference type="RefSeq" id="WP_153981309.1">
    <property type="nucleotide sequence ID" value="NZ_JACHBS010000001.1"/>
</dbReference>
<evidence type="ECO:0000259" key="13">
    <source>
        <dbReference type="PROSITE" id="PS51085"/>
    </source>
</evidence>
<evidence type="ECO:0000256" key="7">
    <source>
        <dbReference type="ARBA" id="ARBA00022989"/>
    </source>
</evidence>
<evidence type="ECO:0000256" key="9">
    <source>
        <dbReference type="ARBA" id="ARBA00023004"/>
    </source>
</evidence>
<dbReference type="InterPro" id="IPR013130">
    <property type="entry name" value="Fe3_Rdtase_TM_dom"/>
</dbReference>
<dbReference type="OrthoDB" id="502624at2"/>
<dbReference type="GO" id="GO:0051537">
    <property type="term" value="F:2 iron, 2 sulfur cluster binding"/>
    <property type="evidence" value="ECO:0007669"/>
    <property type="project" value="UniProtKB-KW"/>
</dbReference>
<evidence type="ECO:0000256" key="1">
    <source>
        <dbReference type="ARBA" id="ARBA00001974"/>
    </source>
</evidence>
<organism evidence="15 16">
    <name type="scientific">Microcella frigidaquae</name>
    <dbReference type="NCBI Taxonomy" id="424758"/>
    <lineage>
        <taxon>Bacteria</taxon>
        <taxon>Bacillati</taxon>
        <taxon>Actinomycetota</taxon>
        <taxon>Actinomycetes</taxon>
        <taxon>Micrococcales</taxon>
        <taxon>Microbacteriaceae</taxon>
        <taxon>Microcella</taxon>
    </lineage>
</organism>
<comment type="subcellular location">
    <subcellularLocation>
        <location evidence="2">Membrane</location>
        <topology evidence="2">Multi-pass membrane protein</topology>
    </subcellularLocation>
</comment>
<evidence type="ECO:0000256" key="6">
    <source>
        <dbReference type="ARBA" id="ARBA00022723"/>
    </source>
</evidence>
<dbReference type="PANTHER" id="PTHR47354">
    <property type="entry name" value="NADH OXIDOREDUCTASE HCR"/>
    <property type="match status" value="1"/>
</dbReference>
<keyword evidence="4 12" id="KW-0812">Transmembrane</keyword>
<keyword evidence="16" id="KW-1185">Reference proteome</keyword>
<dbReference type="Gene3D" id="3.40.50.80">
    <property type="entry name" value="Nucleotide-binding domain of ferredoxin-NADP reductase (FNR) module"/>
    <property type="match status" value="1"/>
</dbReference>
<keyword evidence="8" id="KW-0560">Oxidoreductase</keyword>
<dbReference type="SUPFAM" id="SSF52343">
    <property type="entry name" value="Ferredoxin reductase-like, C-terminal NADP-linked domain"/>
    <property type="match status" value="1"/>
</dbReference>
<keyword evidence="7 12" id="KW-1133">Transmembrane helix</keyword>
<dbReference type="InterPro" id="IPR050415">
    <property type="entry name" value="MRET"/>
</dbReference>
<keyword evidence="5" id="KW-0001">2Fe-2S</keyword>
<dbReference type="PANTHER" id="PTHR47354:SF1">
    <property type="entry name" value="CARNITINE MONOOXYGENASE REDUCTASE SUBUNIT"/>
    <property type="match status" value="1"/>
</dbReference>
<evidence type="ECO:0000259" key="14">
    <source>
        <dbReference type="PROSITE" id="PS51384"/>
    </source>
</evidence>
<evidence type="ECO:0000256" key="2">
    <source>
        <dbReference type="ARBA" id="ARBA00004141"/>
    </source>
</evidence>
<comment type="cofactor">
    <cofactor evidence="1">
        <name>FAD</name>
        <dbReference type="ChEBI" id="CHEBI:57692"/>
    </cofactor>
</comment>
<dbReference type="InterPro" id="IPR008333">
    <property type="entry name" value="Cbr1-like_FAD-bd_dom"/>
</dbReference>
<dbReference type="InterPro" id="IPR006058">
    <property type="entry name" value="2Fe2S_fd_BS"/>
</dbReference>
<dbReference type="GO" id="GO:0016491">
    <property type="term" value="F:oxidoreductase activity"/>
    <property type="evidence" value="ECO:0007669"/>
    <property type="project" value="UniProtKB-KW"/>
</dbReference>